<dbReference type="InterPro" id="IPR001509">
    <property type="entry name" value="Epimerase_deHydtase"/>
</dbReference>
<dbReference type="Pfam" id="PF01370">
    <property type="entry name" value="Epimerase"/>
    <property type="match status" value="1"/>
</dbReference>
<evidence type="ECO:0000256" key="5">
    <source>
        <dbReference type="ARBA" id="ARBA00046455"/>
    </source>
</evidence>
<dbReference type="OrthoDB" id="275457at2759"/>
<dbReference type="GO" id="GO:0044877">
    <property type="term" value="F:protein-containing complex binding"/>
    <property type="evidence" value="ECO:0007669"/>
    <property type="project" value="TreeGrafter"/>
</dbReference>
<dbReference type="CDD" id="cd05271">
    <property type="entry name" value="NDUFA9_like_SDR_a"/>
    <property type="match status" value="1"/>
</dbReference>
<evidence type="ECO:0000256" key="4">
    <source>
        <dbReference type="ARBA" id="ARBA00043145"/>
    </source>
</evidence>
<dbReference type="Proteomes" id="UP000410492">
    <property type="component" value="Unassembled WGS sequence"/>
</dbReference>
<name>A0A653DNY6_CALMS</name>
<dbReference type="GO" id="GO:0005739">
    <property type="term" value="C:mitochondrion"/>
    <property type="evidence" value="ECO:0007669"/>
    <property type="project" value="TreeGrafter"/>
</dbReference>
<dbReference type="PANTHER" id="PTHR12126">
    <property type="entry name" value="NADH-UBIQUINONE OXIDOREDUCTASE 39 KDA SUBUNIT-RELATED"/>
    <property type="match status" value="1"/>
</dbReference>
<feature type="domain" description="NAD-dependent epimerase/dehydratase" evidence="6">
    <location>
        <begin position="56"/>
        <end position="272"/>
    </location>
</feature>
<evidence type="ECO:0000256" key="2">
    <source>
        <dbReference type="ARBA" id="ARBA00040720"/>
    </source>
</evidence>
<evidence type="ECO:0000256" key="3">
    <source>
        <dbReference type="ARBA" id="ARBA00042000"/>
    </source>
</evidence>
<evidence type="ECO:0000256" key="1">
    <source>
        <dbReference type="ARBA" id="ARBA00038501"/>
    </source>
</evidence>
<dbReference type="AlphaFoldDB" id="A0A653DNY6"/>
<proteinExistence type="inferred from homology"/>
<accession>A0A653DNY6</accession>
<dbReference type="EMBL" id="CAACVG010013513">
    <property type="protein sequence ID" value="VEN61942.1"/>
    <property type="molecule type" value="Genomic_DNA"/>
</dbReference>
<dbReference type="Gene3D" id="3.40.50.720">
    <property type="entry name" value="NAD(P)-binding Rossmann-like Domain"/>
    <property type="match status" value="1"/>
</dbReference>
<gene>
    <name evidence="7" type="ORF">CALMAC_LOCUS19214</name>
</gene>
<sequence length="398" mass="45233">MNVVIFSSKLLKQQSGVLRVAYVQANNYSTEDKVYNLANLKRGTGGRSSFNGIVATVFGATGFIGRYVVNRLGKIGTQIIIPYRGDNYEPFRMKVMGDLGQIYFHPYHLKDEESILKCMKYSNVVINLVGRDFETKNFKFNDVHVEGARMLARCAKKSGVERFIHLSALNASDPPVSAGILKGGSKFLASKAKGEEAVLKEFPEATIIRPADVYGQEDRFLRYYAHAWRRQTTYVPLWNKGEQTEKQPVWVGDVAAGIINAVKDADTAGKVYQAVGAKRYLLSELVDYFYRVMRKDDEWGYKRYDMRWDPLFQMKVSLTELISINFPLANLHWEKIEREHVSDQVQHDVPTLEDLGVALTPMEQQVPWELKPWTYAIYRGQDPDEPFAPAAPPKTVAV</sequence>
<dbReference type="InterPro" id="IPR036291">
    <property type="entry name" value="NAD(P)-bd_dom_sf"/>
</dbReference>
<evidence type="ECO:0000313" key="7">
    <source>
        <dbReference type="EMBL" id="VEN61942.1"/>
    </source>
</evidence>
<evidence type="ECO:0000313" key="8">
    <source>
        <dbReference type="Proteomes" id="UP000410492"/>
    </source>
</evidence>
<comment type="subunit">
    <text evidence="5">Complex I is composed of 45 different subunits. This a component of the hydrophobic protein fraction. Interacts with BLOC1S1. Interacts with SLC2A4. Interacts with CLOCK. Interacts with RAB5IF.</text>
</comment>
<comment type="similarity">
    <text evidence="1">Belongs to the complex I NDUFA9 subunit family.</text>
</comment>
<keyword evidence="8" id="KW-1185">Reference proteome</keyword>
<dbReference type="InterPro" id="IPR051207">
    <property type="entry name" value="ComplexI_NDUFA9_subunit"/>
</dbReference>
<protein>
    <recommendedName>
        <fullName evidence="2">NADH dehydrogenase [ubiquinone] 1 alpha subcomplex subunit 9, mitochondrial</fullName>
    </recommendedName>
    <alternativeName>
        <fullName evidence="4">Complex I-39kD</fullName>
    </alternativeName>
    <alternativeName>
        <fullName evidence="3">NADH-ubiquinone oxidoreductase 39 kDa subunit</fullName>
    </alternativeName>
</protein>
<evidence type="ECO:0000259" key="6">
    <source>
        <dbReference type="Pfam" id="PF01370"/>
    </source>
</evidence>
<dbReference type="PANTHER" id="PTHR12126:SF11">
    <property type="entry name" value="NADH DEHYDROGENASE [UBIQUINONE] 1 ALPHA SUBCOMPLEX SUBUNIT 9, MITOCHONDRIAL"/>
    <property type="match status" value="1"/>
</dbReference>
<reference evidence="7 8" key="1">
    <citation type="submission" date="2019-01" db="EMBL/GenBank/DDBJ databases">
        <authorList>
            <person name="Sayadi A."/>
        </authorList>
    </citation>
    <scope>NUCLEOTIDE SEQUENCE [LARGE SCALE GENOMIC DNA]</scope>
</reference>
<organism evidence="7 8">
    <name type="scientific">Callosobruchus maculatus</name>
    <name type="common">Southern cowpea weevil</name>
    <name type="synonym">Pulse bruchid</name>
    <dbReference type="NCBI Taxonomy" id="64391"/>
    <lineage>
        <taxon>Eukaryota</taxon>
        <taxon>Metazoa</taxon>
        <taxon>Ecdysozoa</taxon>
        <taxon>Arthropoda</taxon>
        <taxon>Hexapoda</taxon>
        <taxon>Insecta</taxon>
        <taxon>Pterygota</taxon>
        <taxon>Neoptera</taxon>
        <taxon>Endopterygota</taxon>
        <taxon>Coleoptera</taxon>
        <taxon>Polyphaga</taxon>
        <taxon>Cucujiformia</taxon>
        <taxon>Chrysomeloidea</taxon>
        <taxon>Chrysomelidae</taxon>
        <taxon>Bruchinae</taxon>
        <taxon>Bruchini</taxon>
        <taxon>Callosobruchus</taxon>
    </lineage>
</organism>
<dbReference type="SUPFAM" id="SSF51735">
    <property type="entry name" value="NAD(P)-binding Rossmann-fold domains"/>
    <property type="match status" value="1"/>
</dbReference>